<accession>D3Q250</accession>
<dbReference type="InterPro" id="IPR036390">
    <property type="entry name" value="WH_DNA-bd_sf"/>
</dbReference>
<dbReference type="HOGENOM" id="CLU_017584_10_1_11"/>
<evidence type="ECO:0000259" key="4">
    <source>
        <dbReference type="PROSITE" id="PS50949"/>
    </source>
</evidence>
<dbReference type="KEGG" id="sna:Snas_2227"/>
<evidence type="ECO:0000313" key="5">
    <source>
        <dbReference type="EMBL" id="ADD41917.1"/>
    </source>
</evidence>
<dbReference type="STRING" id="446470.Snas_2227"/>
<dbReference type="eggNOG" id="COG1725">
    <property type="taxonomic scope" value="Bacteria"/>
</dbReference>
<dbReference type="InterPro" id="IPR000524">
    <property type="entry name" value="Tscrpt_reg_HTH_GntR"/>
</dbReference>
<dbReference type="Gene3D" id="1.10.10.10">
    <property type="entry name" value="Winged helix-like DNA-binding domain superfamily/Winged helix DNA-binding domain"/>
    <property type="match status" value="1"/>
</dbReference>
<evidence type="ECO:0000256" key="2">
    <source>
        <dbReference type="ARBA" id="ARBA00023125"/>
    </source>
</evidence>
<keyword evidence="2" id="KW-0238">DNA-binding</keyword>
<dbReference type="GO" id="GO:0003700">
    <property type="term" value="F:DNA-binding transcription factor activity"/>
    <property type="evidence" value="ECO:0007669"/>
    <property type="project" value="InterPro"/>
</dbReference>
<keyword evidence="6" id="KW-1185">Reference proteome</keyword>
<dbReference type="SUPFAM" id="SSF46785">
    <property type="entry name" value="Winged helix' DNA-binding domain"/>
    <property type="match status" value="1"/>
</dbReference>
<dbReference type="SMART" id="SM00345">
    <property type="entry name" value="HTH_GNTR"/>
    <property type="match status" value="1"/>
</dbReference>
<dbReference type="EMBL" id="CP001778">
    <property type="protein sequence ID" value="ADD41917.1"/>
    <property type="molecule type" value="Genomic_DNA"/>
</dbReference>
<dbReference type="AlphaFoldDB" id="D3Q250"/>
<organism evidence="5 6">
    <name type="scientific">Stackebrandtia nassauensis (strain DSM 44728 / CIP 108903 / NRRL B-16338 / NBRC 102104 / LLR-40K-21)</name>
    <dbReference type="NCBI Taxonomy" id="446470"/>
    <lineage>
        <taxon>Bacteria</taxon>
        <taxon>Bacillati</taxon>
        <taxon>Actinomycetota</taxon>
        <taxon>Actinomycetes</taxon>
        <taxon>Glycomycetales</taxon>
        <taxon>Glycomycetaceae</taxon>
        <taxon>Stackebrandtia</taxon>
    </lineage>
</organism>
<keyword evidence="3" id="KW-0804">Transcription</keyword>
<proteinExistence type="predicted"/>
<dbReference type="GO" id="GO:0003677">
    <property type="term" value="F:DNA binding"/>
    <property type="evidence" value="ECO:0007669"/>
    <property type="project" value="UniProtKB-KW"/>
</dbReference>
<protein>
    <submittedName>
        <fullName evidence="5">Transcriptional regulator, GntR family</fullName>
    </submittedName>
</protein>
<feature type="domain" description="HTH gntR-type" evidence="4">
    <location>
        <begin position="12"/>
        <end position="80"/>
    </location>
</feature>
<name>D3Q250_STANL</name>
<dbReference type="RefSeq" id="WP_013017488.1">
    <property type="nucleotide sequence ID" value="NC_013947.1"/>
</dbReference>
<dbReference type="PROSITE" id="PS50949">
    <property type="entry name" value="HTH_GNTR"/>
    <property type="match status" value="1"/>
</dbReference>
<dbReference type="PANTHER" id="PTHR38445">
    <property type="entry name" value="HTH-TYPE TRANSCRIPTIONAL REPRESSOR YTRA"/>
    <property type="match status" value="1"/>
</dbReference>
<reference evidence="5 6" key="1">
    <citation type="journal article" date="2009" name="Stand. Genomic Sci.">
        <title>Complete genome sequence of Stackebrandtia nassauensis type strain (LLR-40K-21).</title>
        <authorList>
            <person name="Munk C."/>
            <person name="Lapidus A."/>
            <person name="Copeland A."/>
            <person name="Jando M."/>
            <person name="Mayilraj S."/>
            <person name="Glavina Del Rio T."/>
            <person name="Nolan M."/>
            <person name="Chen F."/>
            <person name="Lucas S."/>
            <person name="Tice H."/>
            <person name="Cheng J.F."/>
            <person name="Han C."/>
            <person name="Detter J.C."/>
            <person name="Bruce D."/>
            <person name="Goodwin L."/>
            <person name="Chain P."/>
            <person name="Pitluck S."/>
            <person name="Goker M."/>
            <person name="Ovchinikova G."/>
            <person name="Pati A."/>
            <person name="Ivanova N."/>
            <person name="Mavromatis K."/>
            <person name="Chen A."/>
            <person name="Palaniappan K."/>
            <person name="Land M."/>
            <person name="Hauser L."/>
            <person name="Chang Y.J."/>
            <person name="Jeffries C.D."/>
            <person name="Bristow J."/>
            <person name="Eisen J.A."/>
            <person name="Markowitz V."/>
            <person name="Hugenholtz P."/>
            <person name="Kyrpides N.C."/>
            <person name="Klenk H.P."/>
        </authorList>
    </citation>
    <scope>NUCLEOTIDE SEQUENCE [LARGE SCALE GENOMIC DNA]</scope>
    <source>
        <strain evidence="6">DSM 44728 / CIP 108903 / NRRL B-16338 / NBRC 102104 / LLR-40K-21</strain>
    </source>
</reference>
<evidence type="ECO:0000313" key="6">
    <source>
        <dbReference type="Proteomes" id="UP000000844"/>
    </source>
</evidence>
<dbReference type="CDD" id="cd07377">
    <property type="entry name" value="WHTH_GntR"/>
    <property type="match status" value="1"/>
</dbReference>
<gene>
    <name evidence="5" type="ordered locus">Snas_2227</name>
</gene>
<keyword evidence="1" id="KW-0805">Transcription regulation</keyword>
<evidence type="ECO:0000256" key="3">
    <source>
        <dbReference type="ARBA" id="ARBA00023163"/>
    </source>
</evidence>
<dbReference type="PANTHER" id="PTHR38445:SF7">
    <property type="entry name" value="GNTR-FAMILY TRANSCRIPTIONAL REGULATOR"/>
    <property type="match status" value="1"/>
</dbReference>
<dbReference type="InterPro" id="IPR036388">
    <property type="entry name" value="WH-like_DNA-bd_sf"/>
</dbReference>
<evidence type="ECO:0000256" key="1">
    <source>
        <dbReference type="ARBA" id="ARBA00023015"/>
    </source>
</evidence>
<dbReference type="Pfam" id="PF00392">
    <property type="entry name" value="GntR"/>
    <property type="match status" value="1"/>
</dbReference>
<sequence>MIRFRIDRRAGVASYMQLVQQVKHAMRVGRLGPGDKLPTAKEVVADTAINPNTVFKAYRVLEGEGLVEGRPGVGTFVRESLARPETPDTSRLRDELAQWTDRARAAGLGREDIEAVVRTVLDDSYPKED</sequence>
<dbReference type="OrthoDB" id="4307011at2"/>
<dbReference type="Proteomes" id="UP000000844">
    <property type="component" value="Chromosome"/>
</dbReference>